<feature type="compositionally biased region" description="Basic and acidic residues" evidence="6">
    <location>
        <begin position="3313"/>
        <end position="3327"/>
    </location>
</feature>
<feature type="region of interest" description="Disordered" evidence="6">
    <location>
        <begin position="1024"/>
        <end position="2379"/>
    </location>
</feature>
<feature type="region of interest" description="Disordered" evidence="6">
    <location>
        <begin position="3987"/>
        <end position="4030"/>
    </location>
</feature>
<feature type="compositionally biased region" description="Basic and acidic residues" evidence="6">
    <location>
        <begin position="2477"/>
        <end position="2504"/>
    </location>
</feature>
<evidence type="ECO:0000313" key="8">
    <source>
        <dbReference type="Ensembl" id="ENSKMAP00000017415.1"/>
    </source>
</evidence>
<feature type="region of interest" description="Disordered" evidence="6">
    <location>
        <begin position="720"/>
        <end position="1009"/>
    </location>
</feature>
<feature type="compositionally biased region" description="Basic and acidic residues" evidence="6">
    <location>
        <begin position="728"/>
        <end position="753"/>
    </location>
</feature>
<accession>A0A3Q3AM99</accession>
<dbReference type="Pfam" id="PF03607">
    <property type="entry name" value="DCX"/>
    <property type="match status" value="1"/>
</dbReference>
<feature type="compositionally biased region" description="Polar residues" evidence="6">
    <location>
        <begin position="909"/>
        <end position="927"/>
    </location>
</feature>
<dbReference type="Ensembl" id="ENSKMAT00000017654.1">
    <property type="protein sequence ID" value="ENSKMAP00000017415.1"/>
    <property type="gene ID" value="ENSKMAG00000012988.1"/>
</dbReference>
<feature type="compositionally biased region" description="Polar residues" evidence="6">
    <location>
        <begin position="1669"/>
        <end position="1688"/>
    </location>
</feature>
<feature type="compositionally biased region" description="Polar residues" evidence="6">
    <location>
        <begin position="3728"/>
        <end position="3740"/>
    </location>
</feature>
<evidence type="ECO:0000256" key="2">
    <source>
        <dbReference type="ARBA" id="ARBA00004496"/>
    </source>
</evidence>
<feature type="compositionally biased region" description="Basic and acidic residues" evidence="6">
    <location>
        <begin position="2619"/>
        <end position="2636"/>
    </location>
</feature>
<evidence type="ECO:0000256" key="4">
    <source>
        <dbReference type="ARBA" id="ARBA00022737"/>
    </source>
</evidence>
<feature type="compositionally biased region" description="Polar residues" evidence="6">
    <location>
        <begin position="1723"/>
        <end position="1732"/>
    </location>
</feature>
<feature type="region of interest" description="Disordered" evidence="6">
    <location>
        <begin position="3169"/>
        <end position="3363"/>
    </location>
</feature>
<feature type="compositionally biased region" description="Polar residues" evidence="6">
    <location>
        <begin position="1344"/>
        <end position="1379"/>
    </location>
</feature>
<feature type="compositionally biased region" description="Basic and acidic residues" evidence="6">
    <location>
        <begin position="1922"/>
        <end position="1936"/>
    </location>
</feature>
<sequence length="4030" mass="439494">MSCYKHKFQCFSTVGGEDSHQHHATHLPRIPHHGVVAHHDLLERCCLCSEYQHTQAMEAAETNLLPFCHPSYHHHPHQYALRELSRPEETRSFNECHLHHQRFHKRVMLVKNSDPSCRKTIVLRRRSLHSFALFLEEVSELMHYHIRKLYTQDGRKIDSVQSLLQCPGVLICVGREPTHPSVMENFQRTFNDKLPKLSAKSRATGHTDGNERVSTMTSVVPPNLESDSQATKRSEASEKSGPDGTDSPDVVGFGPPTGDSVREDDIEKLVRVNKDGSLTMEMKVRFRLQNDQTLQWSTKVRKTTGGTCEPIQGHNNPCFAQVCDVSCSESENISADEACFTQRYQGHTEEHHCAHCCSHCQDHDNCKNTPRTHAARRCILTSSSSASSVTVVSRKTVVERQTVSRSSEELTQEVVERQTCVTQSAEAAETVEFCTVQSETCSPKSKLDNSETAGLNDCTDKELYVKTAQESEEEQSVCSQILDEENPNDDGKDTASRTSSQNSKPETKKTTGAKMLNIGSPTPHPPTSSTDKTSNPSGRSKKSKASKPSHACHCGVSADPQDESKGKNKTQAEEEGEIKRDQSSAMSVKSESKEETRGSKSAMSVHSNASTKCISDVLDDAFEQIQTGNDKETQQRPSSSMSVKSVKSSAASEQRKSEEDVETERALSAVSAKSKASVKSKASRRSCAAGEKQAEEDLEQRTPSVMSAFSNVSAELKHIAYEASEEESSQHSAEENECEAKLRAQSAKSEKRNGSRKSRLSEVTVTESPGISDNVNNEGESEQRPQSTHSVKSVRSVKSNMSSKSSKSKTTEVLSNGSGDNTEDGNNEGQGEEKDVSYTDGVEETTDTSVICDEEDDQQETTGRSNCMSVKSVKSNSSVRSSQSKCGDKSDGEDANDKERGPSVMSVKSAKSTFSNTSAKSSPSKPSDGSAADLTKQKRKRAQSNMSTASAKSSKSNTSAACVECVPTEVYNDESDETVTEGETGRRSVSSVSVQSDNSDISLRSNRSNLSAFNVAAEDTEILCGENEDVTAESRATSSSPVESHPERTSSALSAKSAKSCKSTRSTKSNTSKLCLSVNPDEQKYEETQERAQSAMSAKTIESTNSARSTRSKCSTDVQHKKDSKTLDKKNDTEQAEERSTSSISARTVQSQVSADRPQSASSVTSVNSSASVQSVKSNADVQTPTGAEIPDEGDGADKTQVRAESGLSAKTVQSTTSIKSTKSKKCDDPADENRSNHKEQRERSQSNMSARSEKSTKSNVSRTSKRSKVVAVCLKDEINNSEERTIEGESGENNARPMSPQSVDSNISIRTNKSNWETDVPLDEDSKATDEENDEQHEERPPSSMSTKSDQSSVSENIKSIKSAERTQSALSTKSAKSCATEKSGISLISEVCSGKSPVQGNNAEETYERAQSALSAKTVESTNSVKSAKSKKLDDPAKKDNVERAPSNLSARSEKSTVSNASTVSKRKKVSEGIPNEECDQKTKTERVSSSMSTKSAQSSVSEISVMSAEGTSSVVSIKSTKSNTSGISVKTNVSDVQSGKPSAPPDEVDSEDEERAHSVVSVKSITSVISVKSTQSAGLNDENHKERPPSSLSAESETSPKSNVSTASERSQTSEVPMEDSFDRTDVRIVEGEKKDKEISLTSPQSDRLQSPAKDSSEITDDRNNTEQSENRTPSSMSAKSVQTHVSERSSKSADRPQSAKSAKSAKSQASARSVKTDVSVESGTTSQIPDKDDDQERTYSALSAKTTKTTYSTTSTKVKEKVDISGDEGHEDRSPSNMSTRSARSAVSTLSQKSKTSGVPCEPSDEKVNEDKPQEEEEEEEDTESQRSMSSMSIHSAKTDISLRSNRSKCSINVVDEEDITRPMSNASTEVLSGNNTPEGGHDDRGTQDRSESVVSVKSRISTKSNRSKVSAATTEKSVLEFDREERPESTETIKSNISARSKHSKCPNAAAAQSSESPKEDCSEETAEDRAASCTSAKTSLSYASERSSKSHSTRKSANASQASADKSSKSRHSDGTGKSKTPKALEVSPELGANISNENTEEDTKIRTLSPVSAKSAKTNVTSMSTKSKASGCSERSENSEASEQTVKQEDQAQRTQSVLSVRSNASASTIESNTTRCTPSEMIKNKEPDAQCAKSTKSTKSKKSKAHELKTEELSSHSCDGYTEEKSERTPSVMSVKSNISAKSEKSNVSDVTVEERTTYTEERIVSPVSARSNLSDAFSRSDLPSVTVEESEDRSPTAPSTKSKASVRSKKSKTSGIQGKKSDEKSQSSLSVRSHLSVKSKKSIRTDISTANISSKGARQAVSDESAPSLHKKDKEDATDNESCKTNKSIGQGTEETSAEITVEKSTASQSAQQTKATKQQVICHAESSESDISQTLSSSDIIKEICETFTPEQSNVLKRIANDHMEAEDNDDGVIKDTDDFELVTSTLPNSSPTEVVNEWLKRLPEEGDIYNLEEFNEDCDELKSHAEAEEGNRAGDSDKTMESEAENSKVKDEENVVNVVQSNECQASTEAAHEGNSSTQKEDGSKIINSSIQVMKVLLNPKLDRCNSLPEISPVYGRKLSTSAKGLLDCLVKLQLIDHNPKSANEKDKRYQELMRILQSLWLSDPQRNEHVQNTKEHHSVDEEYNHTSSSGVDVNSGSTDSGKSSDGVKNSSDLNGLKAQEETKAQWQLEREEVKQEDEDPGTNETIRSNDSPREPPETPSSSNKTSGDSSSNGQKLPEEAETESQEDTKSESPILSQKAQLAKMQSQDLNPVWALTLLTKIEKQFMTHYINAMQEFKVRWNLEDSDQLDLMINELKTEVQKRIQTSIDREVRRIQSQAGLPRPPKEAMSRVSAIKSEERGQRRKIRHQQSMDSQTEKSDDSATETSYSDQRNENSDECCPCETCIRKDMTSSLPLAAIVRSTAPVVMKSNLQTVLLMKTGASAHAQCQDVTQQDEQAPTEQTAEVFPVVSYEETSKTEDERTESESASITTTGERTSDDEAALEEEPCDAVRPGGEFKIGSKVDQEMANQFEDMSEKESEDENEEKTTVIAPVEHKSDKKENVKIGEIDKTGKTSCKELPNHVNKVNHDETDELKSVEDPCKNESKVEAMHNSREESFLTKQEADIEKTKNWLTVKKRLLPTLLIARWRKEMTQSAMCSEKNDTAIINEMVKEAESKADIAADRQTPVSNEDESEEAEGTTVEDEDDVAEVDMATTQCKSNQEENEEANTDDDISSDLAEDLAEDEFVVEKTALTSKDQTEITTAEERNAKGSFMATKRALASEKGKAAEESVVSEEDATPPTSGDESSDENDDSDTADDSSEKPDEMATTKENDVENGTAVSGDESKNETARDETSVASSTVHESDDEETVEVANFDEGGETNVASKTCAAEVLKCSSEAPTGEDESDAPETSVAEPETDVAELEGAVTSVEKVPDTENIDSDVAEESSEESSEEATTSDDEGVDNVAAVSQEGKSKDETTEDETSDETEKEEAADAATVDEETSAVSEDDSADDKNATTNEDESAEDSNSELSLEQAEKDTEDKQAAEEELVNFEERPMIAKKPDLADISENDNEEDGTDAGTTECESGKDITHEAPDAEDETAEDIEVTSEMKEGSSVETTEVEEEDGTTEGEAISSKDKDSGEGLNAFPNDESSSTGKKEQIRKVYDESNVNDQKETTDEEKQDVCDNTESDPESSREESSKVESENESDEESDNSETDEDKSENNPKPDTCESTGQEDASSVQNDDDSGEEDSEVQPENETAQEATEENEMLSEAERVVVTEELDEKESSENNAEDFQEEKSEESGTSNDGGSVEGETPREESESKCDTRENETEDHETEESKEPEKEGNQMTKSDDEEESGPEDGFKGDGAEVKARREDSTDKAEDETAQEKGQQPRADQNVDDVREFESENAKENAEESEKEDEETEALNEDWSGNQGASADGGDEAEEDSDQPEEEETDDGRQLFVINKADISDAFNKAAKATMLMPLDTLKKPRDESEDGAYADVEDSETEINSQEEVISLESKSLKNS</sequence>
<feature type="compositionally biased region" description="Polar residues" evidence="6">
    <location>
        <begin position="4012"/>
        <end position="4030"/>
    </location>
</feature>
<feature type="compositionally biased region" description="Acidic residues" evidence="6">
    <location>
        <begin position="3215"/>
        <end position="3239"/>
    </location>
</feature>
<feature type="region of interest" description="Disordered" evidence="6">
    <location>
        <begin position="624"/>
        <end position="704"/>
    </location>
</feature>
<feature type="compositionally biased region" description="Acidic residues" evidence="6">
    <location>
        <begin position="3431"/>
        <end position="3457"/>
    </location>
</feature>
<reference evidence="8" key="1">
    <citation type="submission" date="2025-08" db="UniProtKB">
        <authorList>
            <consortium name="Ensembl"/>
        </authorList>
    </citation>
    <scope>IDENTIFICATION</scope>
</reference>
<feature type="compositionally biased region" description="Polar residues" evidence="6">
    <location>
        <begin position="3245"/>
        <end position="3255"/>
    </location>
</feature>
<feature type="compositionally biased region" description="Polar residues" evidence="6">
    <location>
        <begin position="2056"/>
        <end position="2077"/>
    </location>
</feature>
<reference evidence="8" key="2">
    <citation type="submission" date="2025-09" db="UniProtKB">
        <authorList>
            <consortium name="Ensembl"/>
        </authorList>
    </citation>
    <scope>IDENTIFICATION</scope>
</reference>
<dbReference type="PANTHER" id="PTHR23005:SF3">
    <property type="entry name" value="RETINITIS PIGMENTOSA 1-LIKE 1 PROTEIN"/>
    <property type="match status" value="1"/>
</dbReference>
<feature type="compositionally biased region" description="Basic and acidic residues" evidence="6">
    <location>
        <begin position="1433"/>
        <end position="1445"/>
    </location>
</feature>
<evidence type="ECO:0000313" key="9">
    <source>
        <dbReference type="Proteomes" id="UP000264800"/>
    </source>
</evidence>
<dbReference type="STRING" id="37003.ENSKMAP00000017415"/>
<feature type="compositionally biased region" description="Low complexity" evidence="6">
    <location>
        <begin position="1049"/>
        <end position="1073"/>
    </location>
</feature>
<feature type="compositionally biased region" description="Acidic residues" evidence="6">
    <location>
        <begin position="3473"/>
        <end position="3506"/>
    </location>
</feature>
<feature type="compositionally biased region" description="Low complexity" evidence="6">
    <location>
        <begin position="2711"/>
        <end position="2723"/>
    </location>
</feature>
<feature type="compositionally biased region" description="Acidic residues" evidence="6">
    <location>
        <begin position="3997"/>
        <end position="4011"/>
    </location>
</feature>
<feature type="compositionally biased region" description="Polar residues" evidence="6">
    <location>
        <begin position="212"/>
        <end position="229"/>
    </location>
</feature>
<feature type="compositionally biased region" description="Basic and acidic residues" evidence="6">
    <location>
        <begin position="1658"/>
        <end position="1668"/>
    </location>
</feature>
<feature type="compositionally biased region" description="Basic and acidic residues" evidence="6">
    <location>
        <begin position="3837"/>
        <end position="3846"/>
    </location>
</feature>
<feature type="compositionally biased region" description="Polar residues" evidence="6">
    <location>
        <begin position="2977"/>
        <end position="2986"/>
    </location>
</feature>
<keyword evidence="3" id="KW-0963">Cytoplasm</keyword>
<feature type="compositionally biased region" description="Basic and acidic residues" evidence="6">
    <location>
        <begin position="1118"/>
        <end position="1140"/>
    </location>
</feature>
<dbReference type="InterPro" id="IPR036572">
    <property type="entry name" value="Doublecortin_dom_sf"/>
</dbReference>
<proteinExistence type="predicted"/>
<feature type="compositionally biased region" description="Polar residues" evidence="6">
    <location>
        <begin position="2516"/>
        <end position="2529"/>
    </location>
</feature>
<dbReference type="Gene3D" id="3.10.20.230">
    <property type="entry name" value="Doublecortin domain"/>
    <property type="match status" value="1"/>
</dbReference>
<dbReference type="PROSITE" id="PS50309">
    <property type="entry name" value="DC"/>
    <property type="match status" value="1"/>
</dbReference>
<feature type="compositionally biased region" description="Acidic residues" evidence="6">
    <location>
        <begin position="3674"/>
        <end position="3689"/>
    </location>
</feature>
<dbReference type="GO" id="GO:0035082">
    <property type="term" value="P:axoneme assembly"/>
    <property type="evidence" value="ECO:0007669"/>
    <property type="project" value="TreeGrafter"/>
</dbReference>
<feature type="compositionally biased region" description="Polar residues" evidence="6">
    <location>
        <begin position="1867"/>
        <end position="1882"/>
    </location>
</feature>
<feature type="compositionally biased region" description="Basic and acidic residues" evidence="6">
    <location>
        <begin position="1275"/>
        <end position="1288"/>
    </location>
</feature>
<feature type="compositionally biased region" description="Basic and acidic residues" evidence="6">
    <location>
        <begin position="230"/>
        <end position="241"/>
    </location>
</feature>
<feature type="compositionally biased region" description="Polar residues" evidence="6">
    <location>
        <begin position="1593"/>
        <end position="1618"/>
    </location>
</feature>
<feature type="compositionally biased region" description="Polar residues" evidence="6">
    <location>
        <begin position="1897"/>
        <end position="1921"/>
    </location>
</feature>
<feature type="region of interest" description="Disordered" evidence="6">
    <location>
        <begin position="2963"/>
        <end position="3008"/>
    </location>
</feature>
<feature type="compositionally biased region" description="Low complexity" evidence="6">
    <location>
        <begin position="666"/>
        <end position="675"/>
    </location>
</feature>
<organism evidence="8 9">
    <name type="scientific">Kryptolebias marmoratus</name>
    <name type="common">Mangrove killifish</name>
    <name type="synonym">Rivulus marmoratus</name>
    <dbReference type="NCBI Taxonomy" id="37003"/>
    <lineage>
        <taxon>Eukaryota</taxon>
        <taxon>Metazoa</taxon>
        <taxon>Chordata</taxon>
        <taxon>Craniata</taxon>
        <taxon>Vertebrata</taxon>
        <taxon>Euteleostomi</taxon>
        <taxon>Actinopterygii</taxon>
        <taxon>Neopterygii</taxon>
        <taxon>Teleostei</taxon>
        <taxon>Neoteleostei</taxon>
        <taxon>Acanthomorphata</taxon>
        <taxon>Ovalentaria</taxon>
        <taxon>Atherinomorphae</taxon>
        <taxon>Cyprinodontiformes</taxon>
        <taxon>Rivulidae</taxon>
        <taxon>Kryptolebias</taxon>
    </lineage>
</organism>
<feature type="compositionally biased region" description="Low complexity" evidence="6">
    <location>
        <begin position="1742"/>
        <end position="1760"/>
    </location>
</feature>
<feature type="compositionally biased region" description="Basic and acidic residues" evidence="6">
    <location>
        <begin position="3653"/>
        <end position="3673"/>
    </location>
</feature>
<feature type="region of interest" description="Disordered" evidence="6">
    <location>
        <begin position="2619"/>
        <end position="2751"/>
    </location>
</feature>
<protein>
    <submittedName>
        <fullName evidence="8">Microtubule-associated protein futsch-like</fullName>
    </submittedName>
</protein>
<dbReference type="GO" id="GO:0035556">
    <property type="term" value="P:intracellular signal transduction"/>
    <property type="evidence" value="ECO:0007669"/>
    <property type="project" value="InterPro"/>
</dbReference>
<feature type="compositionally biased region" description="Low complexity" evidence="6">
    <location>
        <begin position="1159"/>
        <end position="1179"/>
    </location>
</feature>
<feature type="compositionally biased region" description="Polar residues" evidence="6">
    <location>
        <begin position="1141"/>
        <end position="1154"/>
    </location>
</feature>
<feature type="compositionally biased region" description="Acidic residues" evidence="6">
    <location>
        <begin position="3592"/>
        <end position="3603"/>
    </location>
</feature>
<feature type="compositionally biased region" description="Low complexity" evidence="6">
    <location>
        <begin position="1491"/>
        <end position="1504"/>
    </location>
</feature>
<name>A0A3Q3AM99_KRYMA</name>
<feature type="compositionally biased region" description="Basic and acidic residues" evidence="6">
    <location>
        <begin position="1624"/>
        <end position="1642"/>
    </location>
</feature>
<feature type="compositionally biased region" description="Basic and acidic residues" evidence="6">
    <location>
        <begin position="3690"/>
        <end position="3701"/>
    </location>
</feature>
<dbReference type="GO" id="GO:0005930">
    <property type="term" value="C:axoneme"/>
    <property type="evidence" value="ECO:0007669"/>
    <property type="project" value="TreeGrafter"/>
</dbReference>
<feature type="compositionally biased region" description="Low complexity" evidence="6">
    <location>
        <begin position="944"/>
        <end position="961"/>
    </location>
</feature>
<feature type="compositionally biased region" description="Low complexity" evidence="6">
    <location>
        <begin position="787"/>
        <end position="805"/>
    </location>
</feature>
<feature type="compositionally biased region" description="Polar residues" evidence="6">
    <location>
        <begin position="1978"/>
        <end position="1991"/>
    </location>
</feature>
<feature type="compositionally biased region" description="Basic and acidic residues" evidence="6">
    <location>
        <begin position="3581"/>
        <end position="3591"/>
    </location>
</feature>
<evidence type="ECO:0000259" key="7">
    <source>
        <dbReference type="PROSITE" id="PS50309"/>
    </source>
</evidence>
<feature type="region of interest" description="Disordered" evidence="6">
    <location>
        <begin position="200"/>
        <end position="265"/>
    </location>
</feature>
<feature type="compositionally biased region" description="Low complexity" evidence="6">
    <location>
        <begin position="869"/>
        <end position="885"/>
    </location>
</feature>
<feature type="compositionally biased region" description="Low complexity" evidence="6">
    <location>
        <begin position="1702"/>
        <end position="1715"/>
    </location>
</feature>
<feature type="compositionally biased region" description="Polar residues" evidence="6">
    <location>
        <begin position="1643"/>
        <end position="1652"/>
    </location>
</feature>
<dbReference type="Proteomes" id="UP000264800">
    <property type="component" value="Unplaced"/>
</dbReference>
<feature type="compositionally biased region" description="Low complexity" evidence="6">
    <location>
        <begin position="2647"/>
        <end position="2658"/>
    </location>
</feature>
<feature type="compositionally biased region" description="Polar residues" evidence="6">
    <location>
        <begin position="2217"/>
        <end position="2232"/>
    </location>
</feature>
<feature type="region of interest" description="Disordered" evidence="6">
    <location>
        <begin position="2516"/>
        <end position="2535"/>
    </location>
</feature>
<feature type="compositionally biased region" description="Polar residues" evidence="6">
    <location>
        <begin position="2637"/>
        <end position="2646"/>
    </location>
</feature>
<feature type="compositionally biased region" description="Basic and acidic residues" evidence="6">
    <location>
        <begin position="3862"/>
        <end position="3881"/>
    </location>
</feature>
<feature type="compositionally biased region" description="Polar residues" evidence="6">
    <location>
        <begin position="1300"/>
        <end position="1318"/>
    </location>
</feature>
<dbReference type="GO" id="GO:0042461">
    <property type="term" value="P:photoreceptor cell development"/>
    <property type="evidence" value="ECO:0007669"/>
    <property type="project" value="TreeGrafter"/>
</dbReference>
<feature type="compositionally biased region" description="Polar residues" evidence="6">
    <location>
        <begin position="1449"/>
        <end position="1466"/>
    </location>
</feature>
<feature type="compositionally biased region" description="Basic and acidic residues" evidence="6">
    <location>
        <begin position="1761"/>
        <end position="1778"/>
    </location>
</feature>
<feature type="compositionally biased region" description="Basic and acidic residues" evidence="6">
    <location>
        <begin position="3901"/>
        <end position="3917"/>
    </location>
</feature>
<feature type="region of interest" description="Disordered" evidence="6">
    <location>
        <begin position="3022"/>
        <end position="3058"/>
    </location>
</feature>
<keyword evidence="9" id="KW-1185">Reference proteome</keyword>
<feature type="compositionally biased region" description="Low complexity" evidence="6">
    <location>
        <begin position="2001"/>
        <end position="2011"/>
    </location>
</feature>
<evidence type="ECO:0000256" key="3">
    <source>
        <dbReference type="ARBA" id="ARBA00022490"/>
    </source>
</evidence>
<feature type="compositionally biased region" description="Acidic residues" evidence="6">
    <location>
        <begin position="3918"/>
        <end position="3929"/>
    </location>
</feature>
<feature type="compositionally biased region" description="Polar residues" evidence="6">
    <location>
        <begin position="1529"/>
        <end position="1543"/>
    </location>
</feature>
<feature type="compositionally biased region" description="Polar residues" evidence="6">
    <location>
        <begin position="2334"/>
        <end position="2348"/>
    </location>
</feature>
<feature type="compositionally biased region" description="Basic and acidic residues" evidence="6">
    <location>
        <begin position="1884"/>
        <end position="1896"/>
    </location>
</feature>
<feature type="compositionally biased region" description="Basic and acidic residues" evidence="6">
    <location>
        <begin position="1225"/>
        <end position="1245"/>
    </location>
</feature>
<dbReference type="GeneID" id="108242481"/>
<feature type="compositionally biased region" description="Basic and acidic residues" evidence="6">
    <location>
        <begin position="3337"/>
        <end position="3348"/>
    </location>
</feature>
<dbReference type="SMART" id="SM00537">
    <property type="entry name" value="DCX"/>
    <property type="match status" value="1"/>
</dbReference>
<feature type="compositionally biased region" description="Acidic residues" evidence="6">
    <location>
        <begin position="3702"/>
        <end position="3718"/>
    </location>
</feature>
<evidence type="ECO:0000256" key="6">
    <source>
        <dbReference type="SAM" id="MobiDB-lite"/>
    </source>
</evidence>
<feature type="compositionally biased region" description="Acidic residues" evidence="6">
    <location>
        <begin position="3562"/>
        <end position="3573"/>
    </location>
</feature>
<feature type="compositionally biased region" description="Acidic residues" evidence="6">
    <location>
        <begin position="3779"/>
        <end position="3795"/>
    </location>
</feature>
<feature type="compositionally biased region" description="Basic and acidic residues" evidence="6">
    <location>
        <begin position="3814"/>
        <end position="3829"/>
    </location>
</feature>
<feature type="compositionally biased region" description="Basic and acidic residues" evidence="6">
    <location>
        <begin position="1689"/>
        <end position="1698"/>
    </location>
</feature>
<dbReference type="GeneTree" id="ENSGT00940000175432"/>
<feature type="compositionally biased region" description="Polar residues" evidence="6">
    <location>
        <begin position="2294"/>
        <end position="2305"/>
    </location>
</feature>
<feature type="compositionally biased region" description="Acidic residues" evidence="6">
    <location>
        <begin position="3942"/>
        <end position="3959"/>
    </location>
</feature>
<feature type="compositionally biased region" description="Polar residues" evidence="6">
    <location>
        <begin position="2100"/>
        <end position="2125"/>
    </location>
</feature>
<feature type="compositionally biased region" description="Acidic residues" evidence="6">
    <location>
        <begin position="1817"/>
        <end position="1827"/>
    </location>
</feature>
<feature type="domain" description="Doublecortin" evidence="7">
    <location>
        <begin position="105"/>
        <end position="184"/>
    </location>
</feature>
<feature type="compositionally biased region" description="Polar residues" evidence="6">
    <location>
        <begin position="599"/>
        <end position="608"/>
    </location>
</feature>
<dbReference type="SUPFAM" id="SSF89837">
    <property type="entry name" value="Doublecortin (DC)"/>
    <property type="match status" value="1"/>
</dbReference>
<feature type="compositionally biased region" description="Acidic residues" evidence="6">
    <location>
        <begin position="3514"/>
        <end position="3523"/>
    </location>
</feature>
<feature type="compositionally biased region" description="Low complexity" evidence="6">
    <location>
        <begin position="638"/>
        <end position="652"/>
    </location>
</feature>
<feature type="compositionally biased region" description="Low complexity" evidence="6">
    <location>
        <begin position="988"/>
        <end position="1002"/>
    </location>
</feature>
<dbReference type="OMA" id="NNVEYKG"/>
<feature type="compositionally biased region" description="Polar residues" evidence="6">
    <location>
        <begin position="761"/>
        <end position="778"/>
    </location>
</feature>
<feature type="region of interest" description="Disordered" evidence="6">
    <location>
        <begin position="483"/>
        <end position="608"/>
    </location>
</feature>
<feature type="compositionally biased region" description="Polar residues" evidence="6">
    <location>
        <begin position="1846"/>
        <end position="1855"/>
    </location>
</feature>
<feature type="compositionally biased region" description="Basic and acidic residues" evidence="6">
    <location>
        <begin position="2190"/>
        <end position="2212"/>
    </location>
</feature>
<dbReference type="KEGG" id="kmr:108242481"/>
<feature type="compositionally biased region" description="Polar residues" evidence="6">
    <location>
        <begin position="2177"/>
        <end position="2189"/>
    </location>
</feature>
<feature type="compositionally biased region" description="Low complexity" evidence="6">
    <location>
        <begin position="2353"/>
        <end position="2369"/>
    </location>
</feature>
<feature type="compositionally biased region" description="Polar residues" evidence="6">
    <location>
        <begin position="1779"/>
        <end position="1801"/>
    </location>
</feature>
<feature type="compositionally biased region" description="Basic and acidic residues" evidence="6">
    <location>
        <begin position="2670"/>
        <end position="2685"/>
    </location>
</feature>
<dbReference type="OrthoDB" id="1738954at2759"/>
<feature type="compositionally biased region" description="Basic and acidic residues" evidence="6">
    <location>
        <begin position="2319"/>
        <end position="2333"/>
    </location>
</feature>
<dbReference type="PANTHER" id="PTHR23005">
    <property type="entry name" value="RETINITIS PIGMENTOSA 1 PROTEIN"/>
    <property type="match status" value="1"/>
</dbReference>
<feature type="compositionally biased region" description="Acidic residues" evidence="6">
    <location>
        <begin position="841"/>
        <end position="859"/>
    </location>
</feature>
<feature type="compositionally biased region" description="Acidic residues" evidence="6">
    <location>
        <begin position="971"/>
        <end position="980"/>
    </location>
</feature>
<feature type="compositionally biased region" description="Low complexity" evidence="6">
    <location>
        <begin position="1561"/>
        <end position="1577"/>
    </location>
</feature>
<feature type="compositionally biased region" description="Basic and acidic residues" evidence="6">
    <location>
        <begin position="886"/>
        <end position="901"/>
    </location>
</feature>
<feature type="compositionally biased region" description="Acidic residues" evidence="6">
    <location>
        <begin position="3299"/>
        <end position="3312"/>
    </location>
</feature>
<feature type="compositionally biased region" description="Acidic residues" evidence="6">
    <location>
        <begin position="3182"/>
        <end position="3202"/>
    </location>
</feature>
<feature type="compositionally biased region" description="Polar residues" evidence="6">
    <location>
        <begin position="1091"/>
        <end position="1117"/>
    </location>
</feature>
<feature type="compositionally biased region" description="Low complexity" evidence="6">
    <location>
        <begin position="1514"/>
        <end position="1528"/>
    </location>
</feature>
<dbReference type="GO" id="GO:0060041">
    <property type="term" value="P:retina development in camera-type eye"/>
    <property type="evidence" value="ECO:0007669"/>
    <property type="project" value="TreeGrafter"/>
</dbReference>
<feature type="region of interest" description="Disordered" evidence="6">
    <location>
        <begin position="2477"/>
        <end position="2505"/>
    </location>
</feature>
<feature type="region of interest" description="Disordered" evidence="6">
    <location>
        <begin position="3390"/>
        <end position="3965"/>
    </location>
</feature>
<comment type="subcellular location">
    <subcellularLocation>
        <location evidence="1">Cell projection</location>
    </subcellularLocation>
    <subcellularLocation>
        <location evidence="2">Cytoplasm</location>
    </subcellularLocation>
</comment>
<evidence type="ECO:0000256" key="5">
    <source>
        <dbReference type="ARBA" id="ARBA00023273"/>
    </source>
</evidence>
<evidence type="ECO:0000256" key="1">
    <source>
        <dbReference type="ARBA" id="ARBA00004316"/>
    </source>
</evidence>
<feature type="compositionally biased region" description="Polar residues" evidence="6">
    <location>
        <begin position="1414"/>
        <end position="1429"/>
    </location>
</feature>
<feature type="region of interest" description="Disordered" evidence="6">
    <location>
        <begin position="2825"/>
        <end position="2890"/>
    </location>
</feature>
<dbReference type="RefSeq" id="XP_017282823.1">
    <property type="nucleotide sequence ID" value="XM_017427334.3"/>
</dbReference>
<feature type="compositionally biased region" description="Acidic residues" evidence="6">
    <location>
        <begin position="3616"/>
        <end position="3625"/>
    </location>
</feature>
<feature type="compositionally biased region" description="Acidic residues" evidence="6">
    <location>
        <begin position="3741"/>
        <end position="3754"/>
    </location>
</feature>
<dbReference type="InterPro" id="IPR003533">
    <property type="entry name" value="Doublecortin_dom"/>
</dbReference>
<feature type="compositionally biased region" description="Basic and acidic residues" evidence="6">
    <location>
        <begin position="3045"/>
        <end position="3058"/>
    </location>
</feature>
<feature type="compositionally biased region" description="Basic and acidic residues" evidence="6">
    <location>
        <begin position="3530"/>
        <end position="3541"/>
    </location>
</feature>
<feature type="compositionally biased region" description="Basic and acidic residues" evidence="6">
    <location>
        <begin position="2153"/>
        <end position="2162"/>
    </location>
</feature>
<feature type="compositionally biased region" description="Basic and acidic residues" evidence="6">
    <location>
        <begin position="1081"/>
        <end position="1090"/>
    </location>
</feature>
<feature type="compositionally biased region" description="Basic and acidic residues" evidence="6">
    <location>
        <begin position="3548"/>
        <end position="3560"/>
    </location>
</feature>
<keyword evidence="4" id="KW-0677">Repeat</keyword>
<feature type="compositionally biased region" description="Basic and acidic residues" evidence="6">
    <location>
        <begin position="2012"/>
        <end position="2023"/>
    </location>
</feature>
<feature type="compositionally biased region" description="Acidic residues" evidence="6">
    <location>
        <begin position="2989"/>
        <end position="3000"/>
    </location>
</feature>
<feature type="compositionally biased region" description="Basic and acidic residues" evidence="6">
    <location>
        <begin position="562"/>
        <end position="582"/>
    </location>
</feature>
<keyword evidence="5" id="KW-0966">Cell projection</keyword>
<feature type="compositionally biased region" description="Acidic residues" evidence="6">
    <location>
        <begin position="3025"/>
        <end position="3036"/>
    </location>
</feature>
<feature type="compositionally biased region" description="Low complexity" evidence="6">
    <location>
        <begin position="1211"/>
        <end position="1221"/>
    </location>
</feature>
<feature type="compositionally biased region" description="Basic and acidic residues" evidence="6">
    <location>
        <begin position="3273"/>
        <end position="3282"/>
    </location>
</feature>